<evidence type="ECO:0000259" key="3">
    <source>
        <dbReference type="Pfam" id="PF14237"/>
    </source>
</evidence>
<reference evidence="4 5" key="1">
    <citation type="submission" date="2021-06" db="EMBL/GenBank/DDBJ databases">
        <title>Complete genome of Haloferula helveola possessing various polysaccharide degrading enzymes.</title>
        <authorList>
            <person name="Takami H."/>
            <person name="Huang C."/>
            <person name="Hamasaki K."/>
        </authorList>
    </citation>
    <scope>NUCLEOTIDE SEQUENCE [LARGE SCALE GENOMIC DNA]</scope>
    <source>
        <strain evidence="4 5">CN-1</strain>
    </source>
</reference>
<keyword evidence="2" id="KW-0812">Transmembrane</keyword>
<dbReference type="SUPFAM" id="SSF52047">
    <property type="entry name" value="RNI-like"/>
    <property type="match status" value="1"/>
</dbReference>
<evidence type="ECO:0000313" key="4">
    <source>
        <dbReference type="EMBL" id="BCX48022.1"/>
    </source>
</evidence>
<dbReference type="Gene3D" id="3.80.10.10">
    <property type="entry name" value="Ribonuclease Inhibitor"/>
    <property type="match status" value="2"/>
</dbReference>
<gene>
    <name evidence="4" type="ORF">HAHE_19300</name>
</gene>
<feature type="region of interest" description="Disordered" evidence="1">
    <location>
        <begin position="233"/>
        <end position="256"/>
    </location>
</feature>
<feature type="compositionally biased region" description="Low complexity" evidence="1">
    <location>
        <begin position="233"/>
        <end position="250"/>
    </location>
</feature>
<dbReference type="Proteomes" id="UP001374893">
    <property type="component" value="Chromosome"/>
</dbReference>
<keyword evidence="2" id="KW-1133">Transmembrane helix</keyword>
<keyword evidence="2" id="KW-0472">Membrane</keyword>
<dbReference type="InterPro" id="IPR032675">
    <property type="entry name" value="LRR_dom_sf"/>
</dbReference>
<feature type="transmembrane region" description="Helical" evidence="2">
    <location>
        <begin position="103"/>
        <end position="122"/>
    </location>
</feature>
<dbReference type="EMBL" id="AP024702">
    <property type="protein sequence ID" value="BCX48022.1"/>
    <property type="molecule type" value="Genomic_DNA"/>
</dbReference>
<organism evidence="4 5">
    <name type="scientific">Haloferula helveola</name>
    <dbReference type="NCBI Taxonomy" id="490095"/>
    <lineage>
        <taxon>Bacteria</taxon>
        <taxon>Pseudomonadati</taxon>
        <taxon>Verrucomicrobiota</taxon>
        <taxon>Verrucomicrobiia</taxon>
        <taxon>Verrucomicrobiales</taxon>
        <taxon>Verrucomicrobiaceae</taxon>
        <taxon>Haloferula</taxon>
    </lineage>
</organism>
<evidence type="ECO:0000313" key="5">
    <source>
        <dbReference type="Proteomes" id="UP001374893"/>
    </source>
</evidence>
<sequence length="337" mass="34978">MNYWVAIGEETQGPFPVEEIGSMLQSGQLTADTMVMPEDGEEWVPLSAVFDIAPSRAPLPPPAPPAPPRGAVTGMVTPGGATQPGTMPKPGIKVAQPSSSGPIIAILAVVVVLGGGAGIFVYQANNKAKERRATAAADAAAKAEEAAMAEESAQKQKLAKLTQAKAVVTQDPLTVNFSTTPTTDADLKLLEGLTDLKVLHVGGGEISDEGMRTVAGLTGLMELTIGARIEPGAAKPEGEAGEAPTPDAGAKAAEGAGSMTISDAGLSQLSKLENLVSLELWGVGMTDQSFPMLGELPKLRRLTLMDTAITEETAQQFKKDHHSISLYAKSDTYRITP</sequence>
<evidence type="ECO:0000256" key="2">
    <source>
        <dbReference type="SAM" id="Phobius"/>
    </source>
</evidence>
<evidence type="ECO:0000256" key="1">
    <source>
        <dbReference type="SAM" id="MobiDB-lite"/>
    </source>
</evidence>
<feature type="domain" description="GYF" evidence="3">
    <location>
        <begin position="3"/>
        <end position="49"/>
    </location>
</feature>
<dbReference type="Pfam" id="PF14237">
    <property type="entry name" value="GYF_2"/>
    <property type="match status" value="1"/>
</dbReference>
<proteinExistence type="predicted"/>
<protein>
    <submittedName>
        <fullName evidence="4">RDD domain-containing protein</fullName>
    </submittedName>
</protein>
<dbReference type="InterPro" id="IPR025640">
    <property type="entry name" value="GYF_2"/>
</dbReference>
<dbReference type="RefSeq" id="WP_338690560.1">
    <property type="nucleotide sequence ID" value="NZ_AP024702.1"/>
</dbReference>
<name>A0ABN6H5W1_9BACT</name>
<accession>A0ABN6H5W1</accession>
<keyword evidence="5" id="KW-1185">Reference proteome</keyword>